<sequence length="45" mass="5221">MKGVIFHFWKQIIIFLLRLKDLIGFTTFQAGSKEGLTVIKLIRSL</sequence>
<dbReference type="EMBL" id="CP022743">
    <property type="protein sequence ID" value="ASU33642.1"/>
    <property type="molecule type" value="Genomic_DNA"/>
</dbReference>
<protein>
    <submittedName>
        <fullName evidence="1">Uncharacterized protein</fullName>
    </submittedName>
</protein>
<dbReference type="KEGG" id="muc:MuYL_1746"/>
<dbReference type="Proteomes" id="UP000215002">
    <property type="component" value="Chromosome"/>
</dbReference>
<reference evidence="1 2" key="1">
    <citation type="submission" date="2017-08" db="EMBL/GenBank/DDBJ databases">
        <title>Complete genome sequence of Mucilaginibacter sp. strain BJC16-A31.</title>
        <authorList>
            <consortium name="Henan University of Science and Technology"/>
            <person name="You X."/>
        </authorList>
    </citation>
    <scope>NUCLEOTIDE SEQUENCE [LARGE SCALE GENOMIC DNA]</scope>
    <source>
        <strain evidence="1 2">BJC16-A31</strain>
    </source>
</reference>
<accession>A0A223NUT4</accession>
<evidence type="ECO:0000313" key="2">
    <source>
        <dbReference type="Proteomes" id="UP000215002"/>
    </source>
</evidence>
<keyword evidence="2" id="KW-1185">Reference proteome</keyword>
<evidence type="ECO:0000313" key="1">
    <source>
        <dbReference type="EMBL" id="ASU33642.1"/>
    </source>
</evidence>
<organism evidence="1 2">
    <name type="scientific">Mucilaginibacter xinganensis</name>
    <dbReference type="NCBI Taxonomy" id="1234841"/>
    <lineage>
        <taxon>Bacteria</taxon>
        <taxon>Pseudomonadati</taxon>
        <taxon>Bacteroidota</taxon>
        <taxon>Sphingobacteriia</taxon>
        <taxon>Sphingobacteriales</taxon>
        <taxon>Sphingobacteriaceae</taxon>
        <taxon>Mucilaginibacter</taxon>
    </lineage>
</organism>
<proteinExistence type="predicted"/>
<gene>
    <name evidence="1" type="ORF">MuYL_1746</name>
</gene>
<dbReference type="AlphaFoldDB" id="A0A223NUT4"/>
<name>A0A223NUT4_9SPHI</name>